<evidence type="ECO:0000313" key="3">
    <source>
        <dbReference type="EMBL" id="MBD8001156.1"/>
    </source>
</evidence>
<sequence length="204" mass="23597">MNKMNRIYTLFFLLMLTLSLSAQQDTKAKNILDKTVEKYNQSKGISVIFGGSQSGKLLLKGEKFQLTTQDVTTWFDGQTQWSYLKQNEEVNISTPTPEELRAINPYAWLSLYKQGFNYRYSGVKTREGKQGHEIVLTPQTKQDIQSITLLIGSDYEPIYIGILPTEGQMQEFIVHNYRTQLNLNDNAFRFDKSKYPNAEIIDMR</sequence>
<proteinExistence type="predicted"/>
<dbReference type="Pfam" id="PF16584">
    <property type="entry name" value="LolA_2"/>
    <property type="match status" value="1"/>
</dbReference>
<keyword evidence="1 2" id="KW-0732">Signal</keyword>
<dbReference type="Proteomes" id="UP000616346">
    <property type="component" value="Unassembled WGS sequence"/>
</dbReference>
<organism evidence="3 4">
    <name type="scientific">Phocaeicola faecium</name>
    <dbReference type="NCBI Taxonomy" id="2762213"/>
    <lineage>
        <taxon>Bacteria</taxon>
        <taxon>Pseudomonadati</taxon>
        <taxon>Bacteroidota</taxon>
        <taxon>Bacteroidia</taxon>
        <taxon>Bacteroidales</taxon>
        <taxon>Bacteroidaceae</taxon>
        <taxon>Phocaeicola</taxon>
    </lineage>
</organism>
<dbReference type="EMBL" id="JACSPQ010000001">
    <property type="protein sequence ID" value="MBD8001156.1"/>
    <property type="molecule type" value="Genomic_DNA"/>
</dbReference>
<gene>
    <name evidence="3" type="ORF">H9626_02865</name>
</gene>
<comment type="caution">
    <text evidence="3">The sequence shown here is derived from an EMBL/GenBank/DDBJ whole genome shotgun (WGS) entry which is preliminary data.</text>
</comment>
<accession>A0ABR8V8R5</accession>
<evidence type="ECO:0000313" key="4">
    <source>
        <dbReference type="Proteomes" id="UP000616346"/>
    </source>
</evidence>
<name>A0ABR8V8R5_9BACT</name>
<evidence type="ECO:0000256" key="2">
    <source>
        <dbReference type="SAM" id="SignalP"/>
    </source>
</evidence>
<evidence type="ECO:0000256" key="1">
    <source>
        <dbReference type="ARBA" id="ARBA00022729"/>
    </source>
</evidence>
<dbReference type="CDD" id="cd16325">
    <property type="entry name" value="LolA"/>
    <property type="match status" value="1"/>
</dbReference>
<keyword evidence="4" id="KW-1185">Reference proteome</keyword>
<dbReference type="InterPro" id="IPR029046">
    <property type="entry name" value="LolA/LolB/LppX"/>
</dbReference>
<dbReference type="InterPro" id="IPR004564">
    <property type="entry name" value="OM_lipoprot_carrier_LolA-like"/>
</dbReference>
<evidence type="ECO:0008006" key="5">
    <source>
        <dbReference type="Google" id="ProtNLM"/>
    </source>
</evidence>
<feature type="signal peptide" evidence="2">
    <location>
        <begin position="1"/>
        <end position="24"/>
    </location>
</feature>
<protein>
    <recommendedName>
        <fullName evidence="5">Outer membrane lipoprotein carrier protein LolA</fullName>
    </recommendedName>
</protein>
<feature type="chain" id="PRO_5045990305" description="Outer membrane lipoprotein carrier protein LolA" evidence="2">
    <location>
        <begin position="25"/>
        <end position="204"/>
    </location>
</feature>
<reference evidence="3 4" key="1">
    <citation type="submission" date="2020-08" db="EMBL/GenBank/DDBJ databases">
        <title>A Genomic Blueprint of the Chicken Gut Microbiome.</title>
        <authorList>
            <person name="Gilroy R."/>
            <person name="Ravi A."/>
            <person name="Getino M."/>
            <person name="Pursley I."/>
            <person name="Horton D.L."/>
            <person name="Alikhan N.-F."/>
            <person name="Baker D."/>
            <person name="Gharbi K."/>
            <person name="Hall N."/>
            <person name="Watson M."/>
            <person name="Adriaenssens E.M."/>
            <person name="Foster-Nyarko E."/>
            <person name="Jarju S."/>
            <person name="Secka A."/>
            <person name="Antonio M."/>
            <person name="Oren A."/>
            <person name="Chaudhuri R."/>
            <person name="La Ragione R.M."/>
            <person name="Hildebrand F."/>
            <person name="Pallen M.J."/>
        </authorList>
    </citation>
    <scope>NUCLEOTIDE SEQUENCE [LARGE SCALE GENOMIC DNA]</scope>
    <source>
        <strain evidence="3 4">Sa1YUN3</strain>
    </source>
</reference>
<dbReference type="Gene3D" id="2.50.20.10">
    <property type="entry name" value="Lipoprotein localisation LolA/LolB/LppX"/>
    <property type="match status" value="1"/>
</dbReference>
<dbReference type="SUPFAM" id="SSF89392">
    <property type="entry name" value="Prokaryotic lipoproteins and lipoprotein localization factors"/>
    <property type="match status" value="1"/>
</dbReference>